<evidence type="ECO:0000313" key="1">
    <source>
        <dbReference type="EMBL" id="BDP42841.1"/>
    </source>
</evidence>
<reference evidence="1" key="1">
    <citation type="submission" date="2022-07" db="EMBL/GenBank/DDBJ databases">
        <title>Complete Genome Sequence of the Radioresistant Bacterium Deinococcus aetherius ST0316, Isolated from the Air Dust collected in Lower Stratosphere above Japan.</title>
        <authorList>
            <person name="Satoh K."/>
            <person name="Hagiwara K."/>
            <person name="Katsumata K."/>
            <person name="Kubo A."/>
            <person name="Yokobori S."/>
            <person name="Yamagishi A."/>
            <person name="Oono Y."/>
            <person name="Narumi I."/>
        </authorList>
    </citation>
    <scope>NUCLEOTIDE SEQUENCE</scope>
    <source>
        <strain evidence="1">ST0316</strain>
    </source>
</reference>
<protein>
    <recommendedName>
        <fullName evidence="3">DUF4276 family protein</fullName>
    </recommendedName>
</protein>
<dbReference type="EMBL" id="AP026560">
    <property type="protein sequence ID" value="BDP42841.1"/>
    <property type="molecule type" value="Genomic_DNA"/>
</dbReference>
<gene>
    <name evidence="1" type="ORF">DAETH_28100</name>
</gene>
<dbReference type="InterPro" id="IPR025455">
    <property type="entry name" value="DUF4276"/>
</dbReference>
<evidence type="ECO:0008006" key="3">
    <source>
        <dbReference type="Google" id="ProtNLM"/>
    </source>
</evidence>
<evidence type="ECO:0000313" key="2">
    <source>
        <dbReference type="Proteomes" id="UP001064971"/>
    </source>
</evidence>
<dbReference type="Proteomes" id="UP001064971">
    <property type="component" value="Chromosome"/>
</dbReference>
<sequence>MSIVAVVEGHGEVESLPILIRRVCIEKGFPVVHNLNHKNIFRIPRSKLLRDGELEKAVTAASIKLGGSGNIIVLIDSDDDPLLLESSLNIRAKAAAPHLNVEVILAVREFESWIIHSISSLAGKKGLPDDIFPPENPDAIRGAKEWISDRMIGFSYSETVDCASFTASMNLDLCMQSTSFNKFCQVIAGLT</sequence>
<organism evidence="1 2">
    <name type="scientific">Deinococcus aetherius</name>
    <dbReference type="NCBI Taxonomy" id="200252"/>
    <lineage>
        <taxon>Bacteria</taxon>
        <taxon>Thermotogati</taxon>
        <taxon>Deinococcota</taxon>
        <taxon>Deinococci</taxon>
        <taxon>Deinococcales</taxon>
        <taxon>Deinococcaceae</taxon>
        <taxon>Deinococcus</taxon>
    </lineage>
</organism>
<dbReference type="Pfam" id="PF14103">
    <property type="entry name" value="DUF4276"/>
    <property type="match status" value="1"/>
</dbReference>
<keyword evidence="2" id="KW-1185">Reference proteome</keyword>
<name>A0ABN6RHJ2_9DEIO</name>
<dbReference type="RefSeq" id="WP_264775519.1">
    <property type="nucleotide sequence ID" value="NZ_AP026560.1"/>
</dbReference>
<accession>A0ABN6RHJ2</accession>
<proteinExistence type="predicted"/>